<comment type="subcellular location">
    <subcellularLocation>
        <location evidence="1">Membrane</location>
        <topology evidence="1">Multi-pass membrane protein</topology>
    </subcellularLocation>
</comment>
<dbReference type="InParanoid" id="A0A2R6R8D3"/>
<dbReference type="InterPro" id="IPR036259">
    <property type="entry name" value="MFS_trans_sf"/>
</dbReference>
<reference evidence="9" key="2">
    <citation type="journal article" date="2018" name="BMC Genomics">
        <title>A manually annotated Actinidia chinensis var. chinensis (kiwifruit) genome highlights the challenges associated with draft genomes and gene prediction in plants.</title>
        <authorList>
            <person name="Pilkington S.M."/>
            <person name="Crowhurst R."/>
            <person name="Hilario E."/>
            <person name="Nardozza S."/>
            <person name="Fraser L."/>
            <person name="Peng Y."/>
            <person name="Gunaseelan K."/>
            <person name="Simpson R."/>
            <person name="Tahir J."/>
            <person name="Deroles S.C."/>
            <person name="Templeton K."/>
            <person name="Luo Z."/>
            <person name="Davy M."/>
            <person name="Cheng C."/>
            <person name="McNeilage M."/>
            <person name="Scaglione D."/>
            <person name="Liu Y."/>
            <person name="Zhang Q."/>
            <person name="Datson P."/>
            <person name="De Silva N."/>
            <person name="Gardiner S.E."/>
            <person name="Bassett H."/>
            <person name="Chagne D."/>
            <person name="McCallum J."/>
            <person name="Dzierzon H."/>
            <person name="Deng C."/>
            <person name="Wang Y.Y."/>
            <person name="Barron L."/>
            <person name="Manako K."/>
            <person name="Bowen J."/>
            <person name="Foster T.M."/>
            <person name="Erridge Z.A."/>
            <person name="Tiffin H."/>
            <person name="Waite C.N."/>
            <person name="Davies K.M."/>
            <person name="Grierson E.P."/>
            <person name="Laing W.A."/>
            <person name="Kirk R."/>
            <person name="Chen X."/>
            <person name="Wood M."/>
            <person name="Montefiori M."/>
            <person name="Brummell D.A."/>
            <person name="Schwinn K.E."/>
            <person name="Catanach A."/>
            <person name="Fullerton C."/>
            <person name="Li D."/>
            <person name="Meiyalaghan S."/>
            <person name="Nieuwenhuizen N."/>
            <person name="Read N."/>
            <person name="Prakash R."/>
            <person name="Hunter D."/>
            <person name="Zhang H."/>
            <person name="McKenzie M."/>
            <person name="Knabel M."/>
            <person name="Harris A."/>
            <person name="Allan A.C."/>
            <person name="Gleave A."/>
            <person name="Chen A."/>
            <person name="Janssen B.J."/>
            <person name="Plunkett B."/>
            <person name="Ampomah-Dwamena C."/>
            <person name="Voogd C."/>
            <person name="Leif D."/>
            <person name="Lafferty D."/>
            <person name="Souleyre E.J.F."/>
            <person name="Varkonyi-Gasic E."/>
            <person name="Gambi F."/>
            <person name="Hanley J."/>
            <person name="Yao J.L."/>
            <person name="Cheung J."/>
            <person name="David K.M."/>
            <person name="Warren B."/>
            <person name="Marsh K."/>
            <person name="Snowden K.C."/>
            <person name="Lin-Wang K."/>
            <person name="Brian L."/>
            <person name="Martinez-Sanchez M."/>
            <person name="Wang M."/>
            <person name="Ileperuma N."/>
            <person name="Macnee N."/>
            <person name="Campin R."/>
            <person name="McAtee P."/>
            <person name="Drummond R.S.M."/>
            <person name="Espley R.V."/>
            <person name="Ireland H.S."/>
            <person name="Wu R."/>
            <person name="Atkinson R.G."/>
            <person name="Karunairetnam S."/>
            <person name="Bulley S."/>
            <person name="Chunkath S."/>
            <person name="Hanley Z."/>
            <person name="Storey R."/>
            <person name="Thrimawithana A.H."/>
            <person name="Thomson S."/>
            <person name="David C."/>
            <person name="Testolin R."/>
            <person name="Huang H."/>
            <person name="Hellens R.P."/>
            <person name="Schaffer R.J."/>
        </authorList>
    </citation>
    <scope>NUCLEOTIDE SEQUENCE [LARGE SCALE GENOMIC DNA]</scope>
    <source>
        <strain evidence="9">cv. Red5</strain>
    </source>
</reference>
<comment type="similarity">
    <text evidence="2">Belongs to the major facilitator superfamily. Proton-dependent oligopeptide transporter (POT/PTR) (TC 2.A.17) family.</text>
</comment>
<evidence type="ECO:0000313" key="8">
    <source>
        <dbReference type="EMBL" id="PSS23809.1"/>
    </source>
</evidence>
<feature type="transmembrane region" description="Helical" evidence="7">
    <location>
        <begin position="98"/>
        <end position="118"/>
    </location>
</feature>
<keyword evidence="3 7" id="KW-0812">Transmembrane</keyword>
<accession>A0A2R6R8D3</accession>
<proteinExistence type="inferred from homology"/>
<gene>
    <name evidence="8" type="ORF">CEY00_Acc08633</name>
</gene>
<protein>
    <submittedName>
        <fullName evidence="8">Protein NRT1/ PTR FAMILY 5.5 like</fullName>
    </submittedName>
</protein>
<dbReference type="GO" id="GO:0016020">
    <property type="term" value="C:membrane"/>
    <property type="evidence" value="ECO:0007669"/>
    <property type="project" value="UniProtKB-SubCell"/>
</dbReference>
<evidence type="ECO:0000256" key="3">
    <source>
        <dbReference type="ARBA" id="ARBA00022692"/>
    </source>
</evidence>
<sequence>MLNTINTSGPCQGHRPLQCLRVRMLGQCPDNPLPRVIGSDRYWNVRSLSFARHFHGRANCRRSPRKLHHALMFDQVCGVLYSDPHLHRRSPSNFVHKLWSIRFGIPAICTVVATIIFLSGSCSYNCVRPQGSSLTTVFRVLVAATSKIFHKRPSDANQLYEKCDPDIVLLPHSRRLRCLDKAAIIQPTQPLEEQEKKRWKLCTVTEVENTKLSLRMIPLCATLIFCGVVSSIGNTYFIEQANHLNHKVGRLSIPTVILFLFYNQGKQQFANLYYKIANLLGGSRSRKYAPTIGIGVSMIFAILCCVTAAKVEIRRLDVVKSHGLIDKPDVRIPMSIFWLLPQFILDGILESSISALLINQVGPSMVRYAIHFALGVIGLGNIGGVLSVHEVGKVSERGGSRPSWFHDTLNKSRLDKYFWTLAWLSAVNLGVYIVVAAFYRYRELKLEDDQEAPT</sequence>
<feature type="transmembrane region" description="Helical" evidence="7">
    <location>
        <begin position="288"/>
        <end position="309"/>
    </location>
</feature>
<dbReference type="Gene3D" id="1.20.1250.20">
    <property type="entry name" value="MFS general substrate transporter like domains"/>
    <property type="match status" value="1"/>
</dbReference>
<dbReference type="AlphaFoldDB" id="A0A2R6R8D3"/>
<keyword evidence="4 7" id="KW-1133">Transmembrane helix</keyword>
<evidence type="ECO:0000256" key="1">
    <source>
        <dbReference type="ARBA" id="ARBA00004141"/>
    </source>
</evidence>
<dbReference type="GO" id="GO:0022857">
    <property type="term" value="F:transmembrane transporter activity"/>
    <property type="evidence" value="ECO:0007669"/>
    <property type="project" value="InterPro"/>
</dbReference>
<name>A0A2R6R8D3_ACTCC</name>
<evidence type="ECO:0000256" key="4">
    <source>
        <dbReference type="ARBA" id="ARBA00022989"/>
    </source>
</evidence>
<feature type="transmembrane region" description="Helical" evidence="7">
    <location>
        <begin position="216"/>
        <end position="236"/>
    </location>
</feature>
<reference evidence="8 9" key="1">
    <citation type="submission" date="2017-07" db="EMBL/GenBank/DDBJ databases">
        <title>An improved, manually edited Actinidia chinensis var. chinensis (kiwifruit) genome highlights the challenges associated with draft genomes and gene prediction in plants.</title>
        <authorList>
            <person name="Pilkington S."/>
            <person name="Crowhurst R."/>
            <person name="Hilario E."/>
            <person name="Nardozza S."/>
            <person name="Fraser L."/>
            <person name="Peng Y."/>
            <person name="Gunaseelan K."/>
            <person name="Simpson R."/>
            <person name="Tahir J."/>
            <person name="Deroles S."/>
            <person name="Templeton K."/>
            <person name="Luo Z."/>
            <person name="Davy M."/>
            <person name="Cheng C."/>
            <person name="Mcneilage M."/>
            <person name="Scaglione D."/>
            <person name="Liu Y."/>
            <person name="Zhang Q."/>
            <person name="Datson P."/>
            <person name="De Silva N."/>
            <person name="Gardiner S."/>
            <person name="Bassett H."/>
            <person name="Chagne D."/>
            <person name="Mccallum J."/>
            <person name="Dzierzon H."/>
            <person name="Deng C."/>
            <person name="Wang Y.-Y."/>
            <person name="Barron N."/>
            <person name="Manako K."/>
            <person name="Bowen J."/>
            <person name="Foster T."/>
            <person name="Erridge Z."/>
            <person name="Tiffin H."/>
            <person name="Waite C."/>
            <person name="Davies K."/>
            <person name="Grierson E."/>
            <person name="Laing W."/>
            <person name="Kirk R."/>
            <person name="Chen X."/>
            <person name="Wood M."/>
            <person name="Montefiori M."/>
            <person name="Brummell D."/>
            <person name="Schwinn K."/>
            <person name="Catanach A."/>
            <person name="Fullerton C."/>
            <person name="Li D."/>
            <person name="Meiyalaghan S."/>
            <person name="Nieuwenhuizen N."/>
            <person name="Read N."/>
            <person name="Prakash R."/>
            <person name="Hunter D."/>
            <person name="Zhang H."/>
            <person name="Mckenzie M."/>
            <person name="Knabel M."/>
            <person name="Harris A."/>
            <person name="Allan A."/>
            <person name="Chen A."/>
            <person name="Janssen B."/>
            <person name="Plunkett B."/>
            <person name="Dwamena C."/>
            <person name="Voogd C."/>
            <person name="Leif D."/>
            <person name="Lafferty D."/>
            <person name="Souleyre E."/>
            <person name="Varkonyi-Gasic E."/>
            <person name="Gambi F."/>
            <person name="Hanley J."/>
            <person name="Yao J.-L."/>
            <person name="Cheung J."/>
            <person name="David K."/>
            <person name="Warren B."/>
            <person name="Marsh K."/>
            <person name="Snowden K."/>
            <person name="Lin-Wang K."/>
            <person name="Brian L."/>
            <person name="Martinez-Sanchez M."/>
            <person name="Wang M."/>
            <person name="Ileperuma N."/>
            <person name="Macnee N."/>
            <person name="Campin R."/>
            <person name="Mcatee P."/>
            <person name="Drummond R."/>
            <person name="Espley R."/>
            <person name="Ireland H."/>
            <person name="Wu R."/>
            <person name="Atkinson R."/>
            <person name="Karunairetnam S."/>
            <person name="Bulley S."/>
            <person name="Chunkath S."/>
            <person name="Hanley Z."/>
            <person name="Storey R."/>
            <person name="Thrimawithana A."/>
            <person name="Thomson S."/>
            <person name="David C."/>
            <person name="Testolin R."/>
        </authorList>
    </citation>
    <scope>NUCLEOTIDE SEQUENCE [LARGE SCALE GENOMIC DNA]</scope>
    <source>
        <strain evidence="9">cv. Red5</strain>
        <tissue evidence="8">Young leaf</tissue>
    </source>
</reference>
<dbReference type="Proteomes" id="UP000241394">
    <property type="component" value="Chromosome LG8"/>
</dbReference>
<evidence type="ECO:0000256" key="6">
    <source>
        <dbReference type="ARBA" id="ARBA00044504"/>
    </source>
</evidence>
<dbReference type="FunCoup" id="A0A2R6R8D3">
    <property type="interactions" value="1"/>
</dbReference>
<evidence type="ECO:0000256" key="7">
    <source>
        <dbReference type="SAM" id="Phobius"/>
    </source>
</evidence>
<feature type="transmembrane region" description="Helical" evidence="7">
    <location>
        <begin position="369"/>
        <end position="388"/>
    </location>
</feature>
<evidence type="ECO:0000256" key="2">
    <source>
        <dbReference type="ARBA" id="ARBA00005982"/>
    </source>
</evidence>
<dbReference type="OrthoDB" id="1181826at2759"/>
<evidence type="ECO:0000313" key="9">
    <source>
        <dbReference type="Proteomes" id="UP000241394"/>
    </source>
</evidence>
<dbReference type="OMA" id="SITWANI"/>
<comment type="similarity">
    <text evidence="6">Belongs to the major facilitator superfamily. Phosphate:H(+) symporter (TC 2.A.1.9) family.</text>
</comment>
<dbReference type="Gramene" id="PSS23809">
    <property type="protein sequence ID" value="PSS23809"/>
    <property type="gene ID" value="CEY00_Acc08633"/>
</dbReference>
<evidence type="ECO:0000256" key="5">
    <source>
        <dbReference type="ARBA" id="ARBA00023136"/>
    </source>
</evidence>
<dbReference type="Pfam" id="PF00854">
    <property type="entry name" value="PTR2"/>
    <property type="match status" value="1"/>
</dbReference>
<organism evidence="8 9">
    <name type="scientific">Actinidia chinensis var. chinensis</name>
    <name type="common">Chinese soft-hair kiwi</name>
    <dbReference type="NCBI Taxonomy" id="1590841"/>
    <lineage>
        <taxon>Eukaryota</taxon>
        <taxon>Viridiplantae</taxon>
        <taxon>Streptophyta</taxon>
        <taxon>Embryophyta</taxon>
        <taxon>Tracheophyta</taxon>
        <taxon>Spermatophyta</taxon>
        <taxon>Magnoliopsida</taxon>
        <taxon>eudicotyledons</taxon>
        <taxon>Gunneridae</taxon>
        <taxon>Pentapetalae</taxon>
        <taxon>asterids</taxon>
        <taxon>Ericales</taxon>
        <taxon>Actinidiaceae</taxon>
        <taxon>Actinidia</taxon>
    </lineage>
</organism>
<dbReference type="PANTHER" id="PTHR11654">
    <property type="entry name" value="OLIGOPEPTIDE TRANSPORTER-RELATED"/>
    <property type="match status" value="1"/>
</dbReference>
<feature type="transmembrane region" description="Helical" evidence="7">
    <location>
        <begin position="417"/>
        <end position="439"/>
    </location>
</feature>
<keyword evidence="5 7" id="KW-0472">Membrane</keyword>
<comment type="caution">
    <text evidence="8">The sequence shown here is derived from an EMBL/GenBank/DDBJ whole genome shotgun (WGS) entry which is preliminary data.</text>
</comment>
<feature type="transmembrane region" description="Helical" evidence="7">
    <location>
        <begin position="330"/>
        <end position="349"/>
    </location>
</feature>
<keyword evidence="9" id="KW-1185">Reference proteome</keyword>
<dbReference type="EMBL" id="NKQK01000008">
    <property type="protein sequence ID" value="PSS23809.1"/>
    <property type="molecule type" value="Genomic_DNA"/>
</dbReference>
<dbReference type="InterPro" id="IPR000109">
    <property type="entry name" value="POT_fam"/>
</dbReference>